<evidence type="ECO:0000313" key="1">
    <source>
        <dbReference type="EMBL" id="AXC49433.1"/>
    </source>
</evidence>
<sequence length="165" mass="17645">MMTRSIAILLTATLGLSACGDSSLNPFRWFGGGRRAGPTTLEPDGGYAIGDRRQSFPHLLAARWEDVPEGRMLVVSGVAPTKGWWDVALVTEEVMPAGRLRAGPDGILRLRMVGSPPLPDQPEARMQADPRVDTITTALTITTPQLARLRGIVISGASNSLSVSR</sequence>
<dbReference type="Proteomes" id="UP000252023">
    <property type="component" value="Chromosome"/>
</dbReference>
<evidence type="ECO:0000313" key="2">
    <source>
        <dbReference type="Proteomes" id="UP000252023"/>
    </source>
</evidence>
<dbReference type="AlphaFoldDB" id="A0A344PJ78"/>
<organism evidence="1 2">
    <name type="scientific">Paracoccus suum</name>
    <dbReference type="NCBI Taxonomy" id="2259340"/>
    <lineage>
        <taxon>Bacteria</taxon>
        <taxon>Pseudomonadati</taxon>
        <taxon>Pseudomonadota</taxon>
        <taxon>Alphaproteobacteria</taxon>
        <taxon>Rhodobacterales</taxon>
        <taxon>Paracoccaceae</taxon>
        <taxon>Paracoccus</taxon>
    </lineage>
</organism>
<accession>A0A344PJ78</accession>
<reference evidence="2" key="1">
    <citation type="submission" date="2018-07" db="EMBL/GenBank/DDBJ databases">
        <title>Genome sequencing of Paracoccus sp. SC2-6.</title>
        <authorList>
            <person name="Heo J."/>
            <person name="Kim S.-J."/>
            <person name="Kwon S.-W."/>
        </authorList>
    </citation>
    <scope>NUCLEOTIDE SEQUENCE [LARGE SCALE GENOMIC DNA]</scope>
    <source>
        <strain evidence="2">SC2-6</strain>
    </source>
</reference>
<dbReference type="OrthoDB" id="7773807at2"/>
<dbReference type="RefSeq" id="WP_114075749.1">
    <property type="nucleotide sequence ID" value="NZ_CP030918.1"/>
</dbReference>
<protein>
    <submittedName>
        <fullName evidence="1">Uncharacterized protein</fullName>
    </submittedName>
</protein>
<gene>
    <name evidence="1" type="ORF">DRW48_06790</name>
</gene>
<dbReference type="PROSITE" id="PS51257">
    <property type="entry name" value="PROKAR_LIPOPROTEIN"/>
    <property type="match status" value="1"/>
</dbReference>
<keyword evidence="2" id="KW-1185">Reference proteome</keyword>
<dbReference type="KEGG" id="pars:DRW48_06790"/>
<name>A0A344PJ78_9RHOB</name>
<dbReference type="EMBL" id="CP030918">
    <property type="protein sequence ID" value="AXC49433.1"/>
    <property type="molecule type" value="Genomic_DNA"/>
</dbReference>
<proteinExistence type="predicted"/>